<keyword evidence="2" id="KW-1185">Reference proteome</keyword>
<gene>
    <name evidence="1" type="ORF">Baya_9855</name>
</gene>
<organism evidence="1 2">
    <name type="scientific">Bagarius yarrelli</name>
    <name type="common">Goonch</name>
    <name type="synonym">Bagrus yarrelli</name>
    <dbReference type="NCBI Taxonomy" id="175774"/>
    <lineage>
        <taxon>Eukaryota</taxon>
        <taxon>Metazoa</taxon>
        <taxon>Chordata</taxon>
        <taxon>Craniata</taxon>
        <taxon>Vertebrata</taxon>
        <taxon>Euteleostomi</taxon>
        <taxon>Actinopterygii</taxon>
        <taxon>Neopterygii</taxon>
        <taxon>Teleostei</taxon>
        <taxon>Ostariophysi</taxon>
        <taxon>Siluriformes</taxon>
        <taxon>Sisoridae</taxon>
        <taxon>Sisorinae</taxon>
        <taxon>Bagarius</taxon>
    </lineage>
</organism>
<evidence type="ECO:0000313" key="2">
    <source>
        <dbReference type="Proteomes" id="UP000319801"/>
    </source>
</evidence>
<dbReference type="AlphaFoldDB" id="A0A556U8T8"/>
<protein>
    <submittedName>
        <fullName evidence="1">Uncharacterized protein</fullName>
    </submittedName>
</protein>
<reference evidence="1 2" key="1">
    <citation type="journal article" date="2019" name="Genome Biol. Evol.">
        <title>Whole-Genome Sequencing of the Giant Devil Catfish, Bagarius yarrelli.</title>
        <authorList>
            <person name="Jiang W."/>
            <person name="Lv Y."/>
            <person name="Cheng L."/>
            <person name="Yang K."/>
            <person name="Chao B."/>
            <person name="Wang X."/>
            <person name="Li Y."/>
            <person name="Pan X."/>
            <person name="You X."/>
            <person name="Zhang Y."/>
            <person name="Yang J."/>
            <person name="Li J."/>
            <person name="Zhang X."/>
            <person name="Liu S."/>
            <person name="Sun C."/>
            <person name="Yang J."/>
            <person name="Shi Q."/>
        </authorList>
    </citation>
    <scope>NUCLEOTIDE SEQUENCE [LARGE SCALE GENOMIC DNA]</scope>
    <source>
        <strain evidence="1">JWS20170419001</strain>
        <tissue evidence="1">Muscle</tissue>
    </source>
</reference>
<comment type="caution">
    <text evidence="1">The sequence shown here is derived from an EMBL/GenBank/DDBJ whole genome shotgun (WGS) entry which is preliminary data.</text>
</comment>
<evidence type="ECO:0000313" key="1">
    <source>
        <dbReference type="EMBL" id="TSO15209.1"/>
    </source>
</evidence>
<accession>A0A556U8T8</accession>
<proteinExistence type="predicted"/>
<name>A0A556U8T8_BAGYA</name>
<dbReference type="EMBL" id="VCAZ01000064">
    <property type="protein sequence ID" value="TSO15209.1"/>
    <property type="molecule type" value="Genomic_DNA"/>
</dbReference>
<sequence>MNFRMSSFDGWASVQSAAGKCFKTGCKLSQSEQRTREGVGGEKGGDCRVRVSPVAVAPFEGDGGRLSVFRLGKKVSHKNNNEKYQHTLKDLEDIALQPSRIVTRRREGEMTTR</sequence>
<dbReference type="Proteomes" id="UP000319801">
    <property type="component" value="Unassembled WGS sequence"/>
</dbReference>